<name>A0AAV6U3Y0_9ARAC</name>
<dbReference type="Pfam" id="PF04695">
    <property type="entry name" value="Pex14_N"/>
    <property type="match status" value="1"/>
</dbReference>
<evidence type="ECO:0000256" key="13">
    <source>
        <dbReference type="SAM" id="Phobius"/>
    </source>
</evidence>
<keyword evidence="4" id="KW-0811">Translocation</keyword>
<feature type="domain" description="Peroxisome membrane anchor protein Pex14p N-terminal" evidence="14">
    <location>
        <begin position="14"/>
        <end position="58"/>
    </location>
</feature>
<evidence type="ECO:0000256" key="7">
    <source>
        <dbReference type="ARBA" id="ARBA00029502"/>
    </source>
</evidence>
<dbReference type="PANTHER" id="PTHR23058:SF0">
    <property type="entry name" value="PEROXISOMAL MEMBRANE PROTEIN PEX14"/>
    <property type="match status" value="1"/>
</dbReference>
<keyword evidence="11" id="KW-0175">Coiled coil</keyword>
<proteinExistence type="inferred from homology"/>
<evidence type="ECO:0000256" key="12">
    <source>
        <dbReference type="SAM" id="MobiDB-lite"/>
    </source>
</evidence>
<feature type="coiled-coil region" evidence="11">
    <location>
        <begin position="132"/>
        <end position="166"/>
    </location>
</feature>
<dbReference type="GO" id="GO:0005778">
    <property type="term" value="C:peroxisomal membrane"/>
    <property type="evidence" value="ECO:0007669"/>
    <property type="project" value="UniProtKB-SubCell"/>
</dbReference>
<keyword evidence="16" id="KW-1185">Reference proteome</keyword>
<dbReference type="PANTHER" id="PTHR23058">
    <property type="entry name" value="PEROXISOMAL MEMBRANE PROTEIN PEX14"/>
    <property type="match status" value="1"/>
</dbReference>
<dbReference type="GO" id="GO:1990429">
    <property type="term" value="C:peroxisomal importomer complex"/>
    <property type="evidence" value="ECO:0007669"/>
    <property type="project" value="TreeGrafter"/>
</dbReference>
<dbReference type="AlphaFoldDB" id="A0AAV6U3Y0"/>
<evidence type="ECO:0000313" key="16">
    <source>
        <dbReference type="Proteomes" id="UP000827092"/>
    </source>
</evidence>
<sequence length="330" mass="36769">MTGDAKSDVDIPLRENLVETAVNFLLNPSVKGKPDHPKTAFLKNKGLTDEEISVAFQRAHSQPELSPAQQQPVQQQSLTPHSQPYYLRPYSFWARLSSVSSSLIVIAVALYGLHRFYKLYIEPWLFGTKPKSDELKELITELSSSVAELKNSVSTLEVTVNSQKDQIDRVFLSEGTSYMPIPMAVADLKTEVGNLKSLLINRHQFPAVPKVASNISIPQWQLTDTDAKENNKESKSVEETTEDSTSSADDSSSSGEETSNVDQPQNNDWRKRVLETIDQITKTAEARRLNGDESQDPSVVDPSETDENGVRDVHNVDVLQDPSLICDEKK</sequence>
<dbReference type="InterPro" id="IPR006785">
    <property type="entry name" value="Pex14_N"/>
</dbReference>
<keyword evidence="13" id="KW-0812">Transmembrane</keyword>
<keyword evidence="2 10" id="KW-0813">Transport</keyword>
<evidence type="ECO:0000256" key="11">
    <source>
        <dbReference type="SAM" id="Coils"/>
    </source>
</evidence>
<dbReference type="Proteomes" id="UP000827092">
    <property type="component" value="Unassembled WGS sequence"/>
</dbReference>
<keyword evidence="13" id="KW-1133">Transmembrane helix</keyword>
<dbReference type="GO" id="GO:0005102">
    <property type="term" value="F:signaling receptor binding"/>
    <property type="evidence" value="ECO:0007669"/>
    <property type="project" value="TreeGrafter"/>
</dbReference>
<dbReference type="GO" id="GO:0016560">
    <property type="term" value="P:protein import into peroxisome matrix, docking"/>
    <property type="evidence" value="ECO:0007669"/>
    <property type="project" value="UniProtKB-UniRule"/>
</dbReference>
<protein>
    <recommendedName>
        <fullName evidence="7 10">Peroxisomal membrane protein PEX14</fullName>
    </recommendedName>
    <alternativeName>
        <fullName evidence="8 10">Peroxin-14</fullName>
    </alternativeName>
</protein>
<dbReference type="EMBL" id="JAFNEN010000667">
    <property type="protein sequence ID" value="KAG8178776.1"/>
    <property type="molecule type" value="Genomic_DNA"/>
</dbReference>
<dbReference type="Gene3D" id="1.10.10.10">
    <property type="entry name" value="Winged helix-like DNA-binding domain superfamily/Winged helix DNA-binding domain"/>
    <property type="match status" value="1"/>
</dbReference>
<evidence type="ECO:0000256" key="4">
    <source>
        <dbReference type="ARBA" id="ARBA00023010"/>
    </source>
</evidence>
<feature type="region of interest" description="Disordered" evidence="12">
    <location>
        <begin position="223"/>
        <end position="330"/>
    </location>
</feature>
<evidence type="ECO:0000256" key="10">
    <source>
        <dbReference type="RuleBase" id="RU367032"/>
    </source>
</evidence>
<feature type="compositionally biased region" description="Polar residues" evidence="12">
    <location>
        <begin position="59"/>
        <end position="68"/>
    </location>
</feature>
<evidence type="ECO:0000313" key="15">
    <source>
        <dbReference type="EMBL" id="KAG8178776.1"/>
    </source>
</evidence>
<feature type="transmembrane region" description="Helical" evidence="13">
    <location>
        <begin position="92"/>
        <end position="113"/>
    </location>
</feature>
<accession>A0AAV6U3Y0</accession>
<comment type="caution">
    <text evidence="15">The sequence shown here is derived from an EMBL/GenBank/DDBJ whole genome shotgun (WGS) entry which is preliminary data.</text>
</comment>
<keyword evidence="3 10" id="KW-0653">Protein transport</keyword>
<evidence type="ECO:0000256" key="8">
    <source>
        <dbReference type="ARBA" id="ARBA00029691"/>
    </source>
</evidence>
<gene>
    <name evidence="15" type="ORF">JTE90_022407</name>
</gene>
<evidence type="ECO:0000259" key="14">
    <source>
        <dbReference type="Pfam" id="PF04695"/>
    </source>
</evidence>
<evidence type="ECO:0000256" key="3">
    <source>
        <dbReference type="ARBA" id="ARBA00022927"/>
    </source>
</evidence>
<keyword evidence="5 10" id="KW-0472">Membrane</keyword>
<feature type="region of interest" description="Disordered" evidence="12">
    <location>
        <begin position="58"/>
        <end position="77"/>
    </location>
</feature>
<evidence type="ECO:0000256" key="9">
    <source>
        <dbReference type="ARBA" id="ARBA00046271"/>
    </source>
</evidence>
<dbReference type="InterPro" id="IPR036388">
    <property type="entry name" value="WH-like_DNA-bd_sf"/>
</dbReference>
<keyword evidence="6 10" id="KW-0576">Peroxisome</keyword>
<organism evidence="15 16">
    <name type="scientific">Oedothorax gibbosus</name>
    <dbReference type="NCBI Taxonomy" id="931172"/>
    <lineage>
        <taxon>Eukaryota</taxon>
        <taxon>Metazoa</taxon>
        <taxon>Ecdysozoa</taxon>
        <taxon>Arthropoda</taxon>
        <taxon>Chelicerata</taxon>
        <taxon>Arachnida</taxon>
        <taxon>Araneae</taxon>
        <taxon>Araneomorphae</taxon>
        <taxon>Entelegynae</taxon>
        <taxon>Araneoidea</taxon>
        <taxon>Linyphiidae</taxon>
        <taxon>Erigoninae</taxon>
        <taxon>Oedothorax</taxon>
    </lineage>
</organism>
<evidence type="ECO:0000256" key="5">
    <source>
        <dbReference type="ARBA" id="ARBA00023136"/>
    </source>
</evidence>
<comment type="subcellular location">
    <subcellularLocation>
        <location evidence="9 10">Peroxisome membrane</location>
    </subcellularLocation>
</comment>
<evidence type="ECO:0000256" key="2">
    <source>
        <dbReference type="ARBA" id="ARBA00022448"/>
    </source>
</evidence>
<comment type="similarity">
    <text evidence="1 10">Belongs to the peroxin-14 family.</text>
</comment>
<comment type="function">
    <text evidence="10">Component of the PEX13-PEX14 docking complex, a translocon channel that specifically mediates the import of peroxisomal cargo proteins bound to PEX5 receptor. The PEX13-PEX14 docking complex forms a large import pore which can be opened to a diameter of about 9 nm. Mechanistically, PEX5 receptor along with cargo proteins associates with the PEX14 subunit of the PEX13-PEX14 docking complex in the cytosol, leading to the insertion of the receptor into the organelle membrane with the concomitant translocation of the cargo into the peroxisome matrix.</text>
</comment>
<reference evidence="15 16" key="1">
    <citation type="journal article" date="2022" name="Nat. Ecol. Evol.">
        <title>A masculinizing supergene underlies an exaggerated male reproductive morph in a spider.</title>
        <authorList>
            <person name="Hendrickx F."/>
            <person name="De Corte Z."/>
            <person name="Sonet G."/>
            <person name="Van Belleghem S.M."/>
            <person name="Kostlbacher S."/>
            <person name="Vangestel C."/>
        </authorList>
    </citation>
    <scope>NUCLEOTIDE SEQUENCE [LARGE SCALE GENOMIC DNA]</scope>
    <source>
        <strain evidence="15">W744_W776</strain>
    </source>
</reference>
<feature type="compositionally biased region" description="Basic and acidic residues" evidence="12">
    <location>
        <begin position="225"/>
        <end position="238"/>
    </location>
</feature>
<feature type="compositionally biased region" description="Low complexity" evidence="12">
    <location>
        <begin position="243"/>
        <end position="258"/>
    </location>
</feature>
<evidence type="ECO:0000256" key="1">
    <source>
        <dbReference type="ARBA" id="ARBA00005443"/>
    </source>
</evidence>
<evidence type="ECO:0000256" key="6">
    <source>
        <dbReference type="ARBA" id="ARBA00023140"/>
    </source>
</evidence>
<dbReference type="InterPro" id="IPR025655">
    <property type="entry name" value="PEX14"/>
</dbReference>